<gene>
    <name evidence="2" type="ORF">SAMN02982985_02781</name>
</gene>
<dbReference type="Gene3D" id="3.20.20.370">
    <property type="entry name" value="Glycoside hydrolase/deacetylase"/>
    <property type="match status" value="1"/>
</dbReference>
<dbReference type="GO" id="GO:0016810">
    <property type="term" value="F:hydrolase activity, acting on carbon-nitrogen (but not peptide) bonds"/>
    <property type="evidence" value="ECO:0007669"/>
    <property type="project" value="InterPro"/>
</dbReference>
<feature type="domain" description="NodB homology" evidence="1">
    <location>
        <begin position="70"/>
        <end position="300"/>
    </location>
</feature>
<organism evidence="2 3">
    <name type="scientific">Rugamonas rubra</name>
    <dbReference type="NCBI Taxonomy" id="758825"/>
    <lineage>
        <taxon>Bacteria</taxon>
        <taxon>Pseudomonadati</taxon>
        <taxon>Pseudomonadota</taxon>
        <taxon>Betaproteobacteria</taxon>
        <taxon>Burkholderiales</taxon>
        <taxon>Oxalobacteraceae</taxon>
        <taxon>Telluria group</taxon>
        <taxon>Rugamonas</taxon>
    </lineage>
</organism>
<dbReference type="NCBIfam" id="TIGR03212">
    <property type="entry name" value="uraD_N-term-dom"/>
    <property type="match status" value="1"/>
</dbReference>
<dbReference type="RefSeq" id="WP_093388285.1">
    <property type="nucleotide sequence ID" value="NZ_FOTW01000012.1"/>
</dbReference>
<proteinExistence type="predicted"/>
<reference evidence="2 3" key="1">
    <citation type="submission" date="2016-10" db="EMBL/GenBank/DDBJ databases">
        <authorList>
            <person name="de Groot N.N."/>
        </authorList>
    </citation>
    <scope>NUCLEOTIDE SEQUENCE [LARGE SCALE GENOMIC DNA]</scope>
    <source>
        <strain evidence="2 3">ATCC 43154</strain>
    </source>
</reference>
<keyword evidence="3" id="KW-1185">Reference proteome</keyword>
<evidence type="ECO:0000313" key="2">
    <source>
        <dbReference type="EMBL" id="SFM10755.1"/>
    </source>
</evidence>
<name>A0A1I4N5T9_9BURK</name>
<dbReference type="CDD" id="cd10977">
    <property type="entry name" value="CE4_PuuE_SpCDA1"/>
    <property type="match status" value="1"/>
</dbReference>
<dbReference type="GO" id="GO:0005975">
    <property type="term" value="P:carbohydrate metabolic process"/>
    <property type="evidence" value="ECO:0007669"/>
    <property type="project" value="InterPro"/>
</dbReference>
<dbReference type="EMBL" id="FOTW01000012">
    <property type="protein sequence ID" value="SFM10755.1"/>
    <property type="molecule type" value="Genomic_DNA"/>
</dbReference>
<dbReference type="AlphaFoldDB" id="A0A1I4N5T9"/>
<dbReference type="PANTHER" id="PTHR43123:SF1">
    <property type="entry name" value="POLYSACCHARIDE DEACETYLASE-RELATED"/>
    <property type="match status" value="1"/>
</dbReference>
<dbReference type="InterPro" id="IPR002509">
    <property type="entry name" value="NODB_dom"/>
</dbReference>
<protein>
    <submittedName>
        <fullName evidence="2">Putative urate catabolism protein</fullName>
    </submittedName>
</protein>
<dbReference type="Proteomes" id="UP000199470">
    <property type="component" value="Unassembled WGS sequence"/>
</dbReference>
<dbReference type="STRING" id="758825.SAMN02982985_02781"/>
<evidence type="ECO:0000259" key="1">
    <source>
        <dbReference type="PROSITE" id="PS51677"/>
    </source>
</evidence>
<dbReference type="Pfam" id="PF01522">
    <property type="entry name" value="Polysacc_deac_1"/>
    <property type="match status" value="1"/>
</dbReference>
<dbReference type="InterPro" id="IPR011330">
    <property type="entry name" value="Glyco_hydro/deAcase_b/a-brl"/>
</dbReference>
<dbReference type="SUPFAM" id="SSF88713">
    <property type="entry name" value="Glycoside hydrolase/deacetylase"/>
    <property type="match status" value="1"/>
</dbReference>
<sequence length="317" mass="35838">MTTYDNYPRDMIGYGAKPPHAQWPDRARIALQFVLNYEEGGENNVLHGDAASETFLSEMIGAAAFPARHLSMESIYEYGSRAGLWRLLRMFEERKLPLTVFGVAMALKRNPEAVAAFQQLGHEIACHGLRWISYQNMDEADERAHMHEAVAIIKELTGSTPQGWYTGRDSPNTRKLVVEHGGFRYDADHYGDDLPFWQQIAYTDPAGRAAVAPQLIVPYTLDTNDMRFAAMQGFNSGTQFFDYLKDAFDVLYAEGDPNGLNQPKMLSIGMHCRLLGRPARAAALARFLDYVQGHDQVWITRRIDIAEHWHATHPFTG</sequence>
<dbReference type="PANTHER" id="PTHR43123">
    <property type="entry name" value="POLYSACCHARIDE DEACETYLASE-RELATED"/>
    <property type="match status" value="1"/>
</dbReference>
<evidence type="ECO:0000313" key="3">
    <source>
        <dbReference type="Proteomes" id="UP000199470"/>
    </source>
</evidence>
<accession>A0A1I4N5T9</accession>
<dbReference type="OrthoDB" id="9787041at2"/>
<dbReference type="InterPro" id="IPR017625">
    <property type="entry name" value="PuuE"/>
</dbReference>
<dbReference type="PROSITE" id="PS51677">
    <property type="entry name" value="NODB"/>
    <property type="match status" value="1"/>
</dbReference>